<keyword evidence="1" id="KW-0805">Transcription regulation</keyword>
<dbReference type="InterPro" id="IPR036388">
    <property type="entry name" value="WH-like_DNA-bd_sf"/>
</dbReference>
<dbReference type="Gene3D" id="1.10.10.10">
    <property type="entry name" value="Winged helix-like DNA-binding domain superfamily/Winged helix DNA-binding domain"/>
    <property type="match status" value="1"/>
</dbReference>
<evidence type="ECO:0000256" key="2">
    <source>
        <dbReference type="ARBA" id="ARBA00023125"/>
    </source>
</evidence>
<dbReference type="EMBL" id="LNSV01000052">
    <property type="protein sequence ID" value="KUH37209.1"/>
    <property type="molecule type" value="Genomic_DNA"/>
</dbReference>
<evidence type="ECO:0000256" key="3">
    <source>
        <dbReference type="ARBA" id="ARBA00023163"/>
    </source>
</evidence>
<evidence type="ECO:0000256" key="1">
    <source>
        <dbReference type="ARBA" id="ARBA00023015"/>
    </source>
</evidence>
<dbReference type="STRING" id="936756.ATE80_19450"/>
<dbReference type="InterPro" id="IPR011991">
    <property type="entry name" value="ArsR-like_HTH"/>
</dbReference>
<dbReference type="InterPro" id="IPR001845">
    <property type="entry name" value="HTH_ArsR_DNA-bd_dom"/>
</dbReference>
<evidence type="ECO:0000259" key="4">
    <source>
        <dbReference type="SMART" id="SM00418"/>
    </source>
</evidence>
<dbReference type="CDD" id="cd00090">
    <property type="entry name" value="HTH_ARSR"/>
    <property type="match status" value="1"/>
</dbReference>
<keyword evidence="6" id="KW-1185">Reference proteome</keyword>
<name>A0A100Y3Z4_9ACTN</name>
<reference evidence="5 6" key="1">
    <citation type="submission" date="2015-11" db="EMBL/GenBank/DDBJ databases">
        <title>Genome-wide analysis reveals the secondary metabolome in Streptomyces kanasensis ZX01.</title>
        <authorList>
            <person name="Zhang G."/>
            <person name="Han L."/>
            <person name="Feng J."/>
            <person name="Zhang X."/>
        </authorList>
    </citation>
    <scope>NUCLEOTIDE SEQUENCE [LARGE SCALE GENOMIC DNA]</scope>
    <source>
        <strain evidence="5 6">ZX01</strain>
    </source>
</reference>
<dbReference type="InterPro" id="IPR036390">
    <property type="entry name" value="WH_DNA-bd_sf"/>
</dbReference>
<protein>
    <recommendedName>
        <fullName evidence="4">HTH arsR-type domain-containing protein</fullName>
    </recommendedName>
</protein>
<dbReference type="Proteomes" id="UP000054011">
    <property type="component" value="Unassembled WGS sequence"/>
</dbReference>
<comment type="caution">
    <text evidence="5">The sequence shown here is derived from an EMBL/GenBank/DDBJ whole genome shotgun (WGS) entry which is preliminary data.</text>
</comment>
<keyword evidence="3" id="KW-0804">Transcription</keyword>
<dbReference type="GO" id="GO:0003677">
    <property type="term" value="F:DNA binding"/>
    <property type="evidence" value="ECO:0007669"/>
    <property type="project" value="UniProtKB-KW"/>
</dbReference>
<dbReference type="PANTHER" id="PTHR43132:SF6">
    <property type="entry name" value="HTH-TYPE TRANSCRIPTIONAL REPRESSOR CZRA"/>
    <property type="match status" value="1"/>
</dbReference>
<evidence type="ECO:0000313" key="5">
    <source>
        <dbReference type="EMBL" id="KUH37209.1"/>
    </source>
</evidence>
<dbReference type="SMART" id="SM00418">
    <property type="entry name" value="HTH_ARSR"/>
    <property type="match status" value="1"/>
</dbReference>
<organism evidence="5 6">
    <name type="scientific">Streptomyces kanasensis</name>
    <dbReference type="NCBI Taxonomy" id="936756"/>
    <lineage>
        <taxon>Bacteria</taxon>
        <taxon>Bacillati</taxon>
        <taxon>Actinomycetota</taxon>
        <taxon>Actinomycetes</taxon>
        <taxon>Kitasatosporales</taxon>
        <taxon>Streptomycetaceae</taxon>
        <taxon>Streptomyces</taxon>
    </lineage>
</organism>
<dbReference type="AlphaFoldDB" id="A0A100Y3Z4"/>
<dbReference type="SUPFAM" id="SSF46785">
    <property type="entry name" value="Winged helix' DNA-binding domain"/>
    <property type="match status" value="1"/>
</dbReference>
<dbReference type="InterPro" id="IPR051011">
    <property type="entry name" value="Metal_resp_trans_reg"/>
</dbReference>
<accession>A0A100Y3Z4</accession>
<evidence type="ECO:0000313" key="6">
    <source>
        <dbReference type="Proteomes" id="UP000054011"/>
    </source>
</evidence>
<dbReference type="GO" id="GO:0003700">
    <property type="term" value="F:DNA-binding transcription factor activity"/>
    <property type="evidence" value="ECO:0007669"/>
    <property type="project" value="InterPro"/>
</dbReference>
<dbReference type="PANTHER" id="PTHR43132">
    <property type="entry name" value="ARSENICAL RESISTANCE OPERON REPRESSOR ARSR-RELATED"/>
    <property type="match status" value="1"/>
</dbReference>
<gene>
    <name evidence="5" type="ORF">ATE80_19450</name>
</gene>
<keyword evidence="2" id="KW-0238">DNA-binding</keyword>
<proteinExistence type="predicted"/>
<feature type="domain" description="HTH arsR-type" evidence="4">
    <location>
        <begin position="53"/>
        <end position="128"/>
    </location>
</feature>
<dbReference type="Pfam" id="PF01022">
    <property type="entry name" value="HTH_5"/>
    <property type="match status" value="1"/>
</dbReference>
<sequence length="150" mass="16298">MQLMFVPVTLSQTWVCWDVPPTGGRNSYPVRRYAVVYPCSGVLTDDERRRAPKALTALLGSGRAELLTLLDTPKTTTQLVALTGLPLGSVGRHLRILREAHLAQRRRAGRSVLYFRTGAGQVLVAAQYSEAGGLAPDSTPRSCLASQHGR</sequence>